<accession>A0A6M3JEK4</accession>
<organism evidence="2">
    <name type="scientific">viral metagenome</name>
    <dbReference type="NCBI Taxonomy" id="1070528"/>
    <lineage>
        <taxon>unclassified sequences</taxon>
        <taxon>metagenomes</taxon>
        <taxon>organismal metagenomes</taxon>
    </lineage>
</organism>
<feature type="compositionally biased region" description="Basic and acidic residues" evidence="1">
    <location>
        <begin position="39"/>
        <end position="61"/>
    </location>
</feature>
<evidence type="ECO:0000313" key="2">
    <source>
        <dbReference type="EMBL" id="QJA68280.1"/>
    </source>
</evidence>
<evidence type="ECO:0000256" key="1">
    <source>
        <dbReference type="SAM" id="MobiDB-lite"/>
    </source>
</evidence>
<dbReference type="EMBL" id="MT141603">
    <property type="protein sequence ID" value="QJA68280.1"/>
    <property type="molecule type" value="Genomic_DNA"/>
</dbReference>
<protein>
    <submittedName>
        <fullName evidence="2">Uncharacterized protein</fullName>
    </submittedName>
</protein>
<proteinExistence type="predicted"/>
<reference evidence="2" key="1">
    <citation type="submission" date="2020-03" db="EMBL/GenBank/DDBJ databases">
        <title>The deep terrestrial virosphere.</title>
        <authorList>
            <person name="Holmfeldt K."/>
            <person name="Nilsson E."/>
            <person name="Simone D."/>
            <person name="Lopez-Fernandez M."/>
            <person name="Wu X."/>
            <person name="de Brujin I."/>
            <person name="Lundin D."/>
            <person name="Andersson A."/>
            <person name="Bertilsson S."/>
            <person name="Dopson M."/>
        </authorList>
    </citation>
    <scope>NUCLEOTIDE SEQUENCE</scope>
    <source>
        <strain evidence="2">MM415A07376</strain>
    </source>
</reference>
<gene>
    <name evidence="2" type="ORF">MM415A07376_0006</name>
</gene>
<sequence length="61" mass="7097">MNKKDEERIKDIQENGDGYVTIQENLTGKKEGQTTFKVPDSKKVKPRHYPEEKKGGLDKYE</sequence>
<dbReference type="AlphaFoldDB" id="A0A6M3JEK4"/>
<feature type="region of interest" description="Disordered" evidence="1">
    <location>
        <begin position="23"/>
        <end position="61"/>
    </location>
</feature>
<name>A0A6M3JEK4_9ZZZZ</name>